<organism evidence="3 4">
    <name type="scientific">Vibrio diabolicus</name>
    <dbReference type="NCBI Taxonomy" id="50719"/>
    <lineage>
        <taxon>Bacteria</taxon>
        <taxon>Pseudomonadati</taxon>
        <taxon>Pseudomonadota</taxon>
        <taxon>Gammaproteobacteria</taxon>
        <taxon>Vibrionales</taxon>
        <taxon>Vibrionaceae</taxon>
        <taxon>Vibrio</taxon>
        <taxon>Vibrio diabolicus subgroup</taxon>
    </lineage>
</organism>
<evidence type="ECO:0008006" key="5">
    <source>
        <dbReference type="Google" id="ProtNLM"/>
    </source>
</evidence>
<proteinExistence type="predicted"/>
<dbReference type="RefSeq" id="WP_104974007.1">
    <property type="nucleotide sequence ID" value="NZ_CP014134.1"/>
</dbReference>
<feature type="domain" description="Apea-like HEPN" evidence="1">
    <location>
        <begin position="282"/>
        <end position="375"/>
    </location>
</feature>
<dbReference type="InterPro" id="IPR041229">
    <property type="entry name" value="HEPN_Apea"/>
</dbReference>
<sequence length="398" mass="46874">MKVNIPEQLEIWVPSQGNKKIRSSFIVEKYGGCSIKPEENFSDEGLSESVLHAELDDGRLTIFDANYRTKTNVVMGGGECKSTLFSSIFIVGPEHLEELDKLKVKEFSCDLVGVDEWFCENHFFASQKYLNITKVIEKVFSYKNDYELNIKYKHDFTTGRSVFNLTISSSLSSFLLTDFQNAFYSLASLISFSIGGIVTPSNITVINSENKKYFLSYEPSFRSELERKVKKPPLFFIHDLTQDIVNKWEVLSENELDLMKLYFLPMKYKLDLSTSFIIYSQFAEAIHRKISNENKMYYIDRLKEITKNPLYYKNFKNENIDKLCNELKNSRNYYTHYNQNEKYKAFSGNDIIFKPMKLHLFIDLYLLAYLGFRDDYFDRIEEFVIYDRLKREEVLKTY</sequence>
<evidence type="ECO:0000259" key="1">
    <source>
        <dbReference type="Pfam" id="PF18739"/>
    </source>
</evidence>
<name>A0ABM6S715_9VIBR</name>
<feature type="domain" description="ApeA N-terminal" evidence="2">
    <location>
        <begin position="11"/>
        <end position="248"/>
    </location>
</feature>
<evidence type="ECO:0000313" key="4">
    <source>
        <dbReference type="Proteomes" id="UP000237665"/>
    </source>
</evidence>
<keyword evidence="4" id="KW-1185">Reference proteome</keyword>
<evidence type="ECO:0000313" key="3">
    <source>
        <dbReference type="EMBL" id="AVH25892.1"/>
    </source>
</evidence>
<dbReference type="EMBL" id="CP014134">
    <property type="protein sequence ID" value="AVH25892.1"/>
    <property type="molecule type" value="Genomic_DNA"/>
</dbReference>
<accession>A0ABM6S715</accession>
<dbReference type="InterPro" id="IPR041223">
    <property type="entry name" value="ApeA_NTD"/>
</dbReference>
<dbReference type="Pfam" id="PF18739">
    <property type="entry name" value="HEPN_Apea"/>
    <property type="match status" value="1"/>
</dbReference>
<evidence type="ECO:0000259" key="2">
    <source>
        <dbReference type="Pfam" id="PF18862"/>
    </source>
</evidence>
<protein>
    <recommendedName>
        <fullName evidence="5">ApeA N-terminal domain-containing protein</fullName>
    </recommendedName>
</protein>
<gene>
    <name evidence="3" type="ORF">AL468_01040</name>
</gene>
<dbReference type="Pfam" id="PF18862">
    <property type="entry name" value="ApeA_NTD1"/>
    <property type="match status" value="1"/>
</dbReference>
<reference evidence="4" key="1">
    <citation type="submission" date="2017-12" db="EMBL/GenBank/DDBJ databases">
        <title>FDA dAtabase for Regulatory Grade micrObial Sequences (FDA-ARGOS): Supporting development and validation of Infectious Disease Dx tests.</title>
        <authorList>
            <person name="Hoffmann M."/>
            <person name="Allard M."/>
            <person name="Evans P."/>
            <person name="Brown E."/>
            <person name="Tallon L.J."/>
            <person name="Sadzewicz L."/>
            <person name="Sengamalay N."/>
            <person name="Ott S."/>
            <person name="Godinez A."/>
            <person name="Nagaraj S."/>
            <person name="Vavikolanu K."/>
            <person name="Aluvathingal J."/>
            <person name="Nadendla S."/>
            <person name="Hobson J."/>
            <person name="Sichtig H."/>
        </authorList>
    </citation>
    <scope>NUCLEOTIDE SEQUENCE [LARGE SCALE GENOMIC DNA]</scope>
    <source>
        <strain evidence="4">LMG 3418</strain>
    </source>
</reference>
<dbReference type="Proteomes" id="UP000237665">
    <property type="component" value="Chromosome 1"/>
</dbReference>